<comment type="caution">
    <text evidence="1">The sequence shown here is derived from an EMBL/GenBank/DDBJ whole genome shotgun (WGS) entry which is preliminary data.</text>
</comment>
<dbReference type="Proteomes" id="UP000678228">
    <property type="component" value="Unassembled WGS sequence"/>
</dbReference>
<protein>
    <recommendedName>
        <fullName evidence="3">Thioredoxin domain-containing protein</fullName>
    </recommendedName>
</protein>
<dbReference type="EMBL" id="JAGKSQ010000010">
    <property type="protein sequence ID" value="MBP3953119.1"/>
    <property type="molecule type" value="Genomic_DNA"/>
</dbReference>
<organism evidence="1 2">
    <name type="scientific">Halalkalibacter suaedae</name>
    <dbReference type="NCBI Taxonomy" id="2822140"/>
    <lineage>
        <taxon>Bacteria</taxon>
        <taxon>Bacillati</taxon>
        <taxon>Bacillota</taxon>
        <taxon>Bacilli</taxon>
        <taxon>Bacillales</taxon>
        <taxon>Bacillaceae</taxon>
        <taxon>Halalkalibacter</taxon>
    </lineage>
</organism>
<proteinExistence type="predicted"/>
<accession>A0A940WUR1</accession>
<dbReference type="PROSITE" id="PS51257">
    <property type="entry name" value="PROKAR_LIPOPROTEIN"/>
    <property type="match status" value="1"/>
</dbReference>
<keyword evidence="2" id="KW-1185">Reference proteome</keyword>
<dbReference type="AlphaFoldDB" id="A0A940WUR1"/>
<dbReference type="RefSeq" id="WP_210598976.1">
    <property type="nucleotide sequence ID" value="NZ_JAGKSQ010000010.1"/>
</dbReference>
<evidence type="ECO:0000313" key="2">
    <source>
        <dbReference type="Proteomes" id="UP000678228"/>
    </source>
</evidence>
<reference evidence="1" key="1">
    <citation type="submission" date="2021-03" db="EMBL/GenBank/DDBJ databases">
        <title>Bacillus suaedae sp. nov., isolated from Suaeda aralocaspica.</title>
        <authorList>
            <person name="Lei R.F.R."/>
        </authorList>
    </citation>
    <scope>NUCLEOTIDE SEQUENCE</scope>
    <source>
        <strain evidence="1">YZJH907-2</strain>
    </source>
</reference>
<evidence type="ECO:0000313" key="1">
    <source>
        <dbReference type="EMBL" id="MBP3953119.1"/>
    </source>
</evidence>
<sequence length="128" mass="14691">MVFIYKLMAIVFFIVMMVGCRHNSNSCEVLEEEVNQSTEGEFGITPNTDGKQTITVFIEENPTEHFKVKLRKSMNVCNVDHIVYFINPDPVYTEHFDIKILPSIIIGGPNEEVLLQTQSLKAIKKHFE</sequence>
<evidence type="ECO:0008006" key="3">
    <source>
        <dbReference type="Google" id="ProtNLM"/>
    </source>
</evidence>
<name>A0A940WUR1_9BACI</name>
<gene>
    <name evidence="1" type="ORF">J7W16_18510</name>
</gene>